<dbReference type="GO" id="GO:0003700">
    <property type="term" value="F:DNA-binding transcription factor activity"/>
    <property type="evidence" value="ECO:0007669"/>
    <property type="project" value="InterPro"/>
</dbReference>
<dbReference type="SUPFAM" id="SSF57667">
    <property type="entry name" value="beta-beta-alpha zinc fingers"/>
    <property type="match status" value="1"/>
</dbReference>
<dbReference type="PROSITE" id="PS00028">
    <property type="entry name" value="ZINC_FINGER_C2H2_1"/>
    <property type="match status" value="1"/>
</dbReference>
<reference evidence="4" key="1">
    <citation type="submission" date="2017-07" db="EMBL/GenBank/DDBJ databases">
        <title>Chromosomal microdeletions drove parallel domestication of plant architecture in Asian and African rice#.</title>
        <authorList>
            <person name="Wu Y."/>
            <person name="Zhao S."/>
            <person name="Li X."/>
            <person name="Zhang B."/>
            <person name="Jiang L."/>
            <person name="Tang Y."/>
            <person name="Zhao J."/>
            <person name="Ma X."/>
            <person name="Cai H."/>
            <person name="Sun C."/>
            <person name="Tan L."/>
        </authorList>
    </citation>
    <scope>NUCLEOTIDE SEQUENCE</scope>
</reference>
<dbReference type="PANTHER" id="PTHR45730">
    <property type="entry name" value="ZINC FINGER PROTEIN JAGGED"/>
    <property type="match status" value="1"/>
</dbReference>
<dbReference type="PANTHER" id="PTHR45730:SF108">
    <property type="entry name" value="PROTEIN LATE FLOWERING"/>
    <property type="match status" value="1"/>
</dbReference>
<keyword evidence="1" id="KW-0863">Zinc-finger</keyword>
<feature type="region of interest" description="Disordered" evidence="2">
    <location>
        <begin position="167"/>
        <end position="200"/>
    </location>
</feature>
<dbReference type="InterPro" id="IPR036236">
    <property type="entry name" value="Znf_C2H2_sf"/>
</dbReference>
<dbReference type="InterPro" id="IPR013087">
    <property type="entry name" value="Znf_C2H2_type"/>
</dbReference>
<protein>
    <submittedName>
        <fullName evidence="4">C2H2 zinc finger protein</fullName>
    </submittedName>
</protein>
<dbReference type="InterPro" id="IPR045320">
    <property type="entry name" value="JAGGED/SL1-like"/>
</dbReference>
<sequence length="389" mass="40232">MVSPSHALLPFLHHASPSSSSSSSTAGAPLPHTLFFSAVACRIRLFPFLGGKPCYSVRLLVGGILRLLVVAFRNRCWTLPHDGEVNDYDDNTNKDADDEKLAHTEELRWLDKVVVRVPGVGGVAGVGGGGVHAVVGATPQRVGDAGGEEVTSMTWCGFDAAAVDGRGAGGGGGVHGDGQPPRRGHPRRLPRQASSKSPASAPLVDVSLSLTAAPTARVDGKEVRLFACLFCDKTFLKSQALGGHQNAHRKDRVAAGGWNPYVYHHAAAVATAGAPSLSSSPSAASWAASGEVSACLGAAARSIPISSHGCNVGPEWWSGAGVGAAPRFTEHAQLLAVLGSGRAVLAAGDRSAGRDDNTVDMLNWWTRASHAAVSSMGAGDEQLDLELRL</sequence>
<feature type="compositionally biased region" description="Gly residues" evidence="2">
    <location>
        <begin position="167"/>
        <end position="176"/>
    </location>
</feature>
<organism evidence="4">
    <name type="scientific">Oryza nivara</name>
    <name type="common">Indian wild rice</name>
    <name type="synonym">Oryza sativa f. spontanea</name>
    <dbReference type="NCBI Taxonomy" id="4536"/>
    <lineage>
        <taxon>Eukaryota</taxon>
        <taxon>Viridiplantae</taxon>
        <taxon>Streptophyta</taxon>
        <taxon>Embryophyta</taxon>
        <taxon>Tracheophyta</taxon>
        <taxon>Spermatophyta</taxon>
        <taxon>Magnoliopsida</taxon>
        <taxon>Liliopsida</taxon>
        <taxon>Poales</taxon>
        <taxon>Poaceae</taxon>
        <taxon>BOP clade</taxon>
        <taxon>Oryzoideae</taxon>
        <taxon>Oryzeae</taxon>
        <taxon>Oryzinae</taxon>
        <taxon>Oryza</taxon>
    </lineage>
</organism>
<keyword evidence="1" id="KW-0479">Metal-binding</keyword>
<feature type="domain" description="C2H2-type" evidence="3">
    <location>
        <begin position="226"/>
        <end position="253"/>
    </location>
</feature>
<dbReference type="EMBL" id="MF503972">
    <property type="protein sequence ID" value="ASR75370.1"/>
    <property type="molecule type" value="Genomic_DNA"/>
</dbReference>
<gene>
    <name evidence="4" type="ORF">NIV_13</name>
</gene>
<dbReference type="GO" id="GO:0008270">
    <property type="term" value="F:zinc ion binding"/>
    <property type="evidence" value="ECO:0007669"/>
    <property type="project" value="UniProtKB-KW"/>
</dbReference>
<evidence type="ECO:0000259" key="3">
    <source>
        <dbReference type="PROSITE" id="PS50157"/>
    </source>
</evidence>
<dbReference type="AlphaFoldDB" id="A0A2I4S7T6"/>
<evidence type="ECO:0000313" key="4">
    <source>
        <dbReference type="EMBL" id="ASR75370.1"/>
    </source>
</evidence>
<accession>A0A2I4S7T6</accession>
<keyword evidence="1" id="KW-0862">Zinc</keyword>
<name>A0A2I4S7T6_ORYNI</name>
<dbReference type="PROSITE" id="PS50157">
    <property type="entry name" value="ZINC_FINGER_C2H2_2"/>
    <property type="match status" value="1"/>
</dbReference>
<evidence type="ECO:0000256" key="1">
    <source>
        <dbReference type="PROSITE-ProRule" id="PRU00042"/>
    </source>
</evidence>
<proteinExistence type="predicted"/>
<evidence type="ECO:0000256" key="2">
    <source>
        <dbReference type="SAM" id="MobiDB-lite"/>
    </source>
</evidence>